<dbReference type="Gramene" id="Psat3g159880.1">
    <property type="protein sequence ID" value="Psat3g159880.1.cds"/>
    <property type="gene ID" value="Psat3g159880"/>
</dbReference>
<dbReference type="Proteomes" id="UP001058974">
    <property type="component" value="Chromosome 3"/>
</dbReference>
<keyword evidence="2" id="KW-0812">Transmembrane</keyword>
<comment type="caution">
    <text evidence="3">The sequence shown here is derived from an EMBL/GenBank/DDBJ whole genome shotgun (WGS) entry which is preliminary data.</text>
</comment>
<gene>
    <name evidence="3" type="ORF">KIW84_035442</name>
</gene>
<comment type="cofactor">
    <cofactor evidence="1">
        <name>heme</name>
        <dbReference type="ChEBI" id="CHEBI:30413"/>
    </cofactor>
</comment>
<protein>
    <submittedName>
        <fullName evidence="3">Uncharacterized protein</fullName>
    </submittedName>
</protein>
<feature type="transmembrane region" description="Helical" evidence="2">
    <location>
        <begin position="63"/>
        <end position="85"/>
    </location>
</feature>
<keyword evidence="1" id="KW-0479">Metal-binding</keyword>
<dbReference type="OrthoDB" id="1103324at2759"/>
<evidence type="ECO:0000256" key="2">
    <source>
        <dbReference type="SAM" id="Phobius"/>
    </source>
</evidence>
<keyword evidence="4" id="KW-1185">Reference proteome</keyword>
<organism evidence="3 4">
    <name type="scientific">Pisum sativum</name>
    <name type="common">Garden pea</name>
    <name type="synonym">Lathyrus oleraceus</name>
    <dbReference type="NCBI Taxonomy" id="3888"/>
    <lineage>
        <taxon>Eukaryota</taxon>
        <taxon>Viridiplantae</taxon>
        <taxon>Streptophyta</taxon>
        <taxon>Embryophyta</taxon>
        <taxon>Tracheophyta</taxon>
        <taxon>Spermatophyta</taxon>
        <taxon>Magnoliopsida</taxon>
        <taxon>eudicotyledons</taxon>
        <taxon>Gunneridae</taxon>
        <taxon>Pentapetalae</taxon>
        <taxon>rosids</taxon>
        <taxon>fabids</taxon>
        <taxon>Fabales</taxon>
        <taxon>Fabaceae</taxon>
        <taxon>Papilionoideae</taxon>
        <taxon>50 kb inversion clade</taxon>
        <taxon>NPAAA clade</taxon>
        <taxon>Hologalegina</taxon>
        <taxon>IRL clade</taxon>
        <taxon>Fabeae</taxon>
        <taxon>Lathyrus</taxon>
    </lineage>
</organism>
<keyword evidence="2" id="KW-0472">Membrane</keyword>
<keyword evidence="1" id="KW-0408">Iron</keyword>
<name>A0A9D4Y3N4_PEA</name>
<reference evidence="3 4" key="1">
    <citation type="journal article" date="2022" name="Nat. Genet.">
        <title>Improved pea reference genome and pan-genome highlight genomic features and evolutionary characteristics.</title>
        <authorList>
            <person name="Yang T."/>
            <person name="Liu R."/>
            <person name="Luo Y."/>
            <person name="Hu S."/>
            <person name="Wang D."/>
            <person name="Wang C."/>
            <person name="Pandey M.K."/>
            <person name="Ge S."/>
            <person name="Xu Q."/>
            <person name="Li N."/>
            <person name="Li G."/>
            <person name="Huang Y."/>
            <person name="Saxena R.K."/>
            <person name="Ji Y."/>
            <person name="Li M."/>
            <person name="Yan X."/>
            <person name="He Y."/>
            <person name="Liu Y."/>
            <person name="Wang X."/>
            <person name="Xiang C."/>
            <person name="Varshney R.K."/>
            <person name="Ding H."/>
            <person name="Gao S."/>
            <person name="Zong X."/>
        </authorList>
    </citation>
    <scope>NUCLEOTIDE SEQUENCE [LARGE SCALE GENOMIC DNA]</scope>
    <source>
        <strain evidence="3 4">cv. Zhongwan 6</strain>
    </source>
</reference>
<accession>A0A9D4Y3N4</accession>
<dbReference type="Pfam" id="PF00067">
    <property type="entry name" value="p450"/>
    <property type="match status" value="1"/>
</dbReference>
<dbReference type="GO" id="GO:0016705">
    <property type="term" value="F:oxidoreductase activity, acting on paired donors, with incorporation or reduction of molecular oxygen"/>
    <property type="evidence" value="ECO:0007669"/>
    <property type="project" value="InterPro"/>
</dbReference>
<dbReference type="SUPFAM" id="SSF48264">
    <property type="entry name" value="Cytochrome P450"/>
    <property type="match status" value="1"/>
</dbReference>
<dbReference type="PRINTS" id="PR00385">
    <property type="entry name" value="P450"/>
</dbReference>
<dbReference type="InterPro" id="IPR002401">
    <property type="entry name" value="Cyt_P450_E_grp-I"/>
</dbReference>
<dbReference type="InterPro" id="IPR036396">
    <property type="entry name" value="Cyt_P450_sf"/>
</dbReference>
<dbReference type="PANTHER" id="PTHR24281">
    <property type="entry name" value="STEROID 21-HYDROXYLASE-RELATED"/>
    <property type="match status" value="1"/>
</dbReference>
<feature type="binding site" description="axial binding residue" evidence="1">
    <location>
        <position position="442"/>
    </location>
    <ligand>
        <name>heme</name>
        <dbReference type="ChEBI" id="CHEBI:30413"/>
    </ligand>
    <ligandPart>
        <name>Fe</name>
        <dbReference type="ChEBI" id="CHEBI:18248"/>
    </ligandPart>
</feature>
<proteinExistence type="predicted"/>
<dbReference type="InterPro" id="IPR001128">
    <property type="entry name" value="Cyt_P450"/>
</dbReference>
<dbReference type="Gramene" id="Psat03G0544200-T1">
    <property type="protein sequence ID" value="KAI5431269.1"/>
    <property type="gene ID" value="KIW84_035442"/>
</dbReference>
<dbReference type="PRINTS" id="PR00463">
    <property type="entry name" value="EP450I"/>
</dbReference>
<dbReference type="AlphaFoldDB" id="A0A9D4Y3N4"/>
<dbReference type="Gene3D" id="1.10.630.10">
    <property type="entry name" value="Cytochrome P450"/>
    <property type="match status" value="1"/>
</dbReference>
<dbReference type="GO" id="GO:0004497">
    <property type="term" value="F:monooxygenase activity"/>
    <property type="evidence" value="ECO:0007669"/>
    <property type="project" value="InterPro"/>
</dbReference>
<dbReference type="GO" id="GO:0020037">
    <property type="term" value="F:heme binding"/>
    <property type="evidence" value="ECO:0007669"/>
    <property type="project" value="InterPro"/>
</dbReference>
<dbReference type="EMBL" id="JAMSHJ010000003">
    <property type="protein sequence ID" value="KAI5431269.1"/>
    <property type="molecule type" value="Genomic_DNA"/>
</dbReference>
<keyword evidence="1" id="KW-0349">Heme</keyword>
<evidence type="ECO:0000313" key="4">
    <source>
        <dbReference type="Proteomes" id="UP001058974"/>
    </source>
</evidence>
<feature type="transmembrane region" description="Helical" evidence="2">
    <location>
        <begin position="6"/>
        <end position="25"/>
    </location>
</feature>
<dbReference type="GO" id="GO:0005506">
    <property type="term" value="F:iron ion binding"/>
    <property type="evidence" value="ECO:0007669"/>
    <property type="project" value="InterPro"/>
</dbReference>
<keyword evidence="2" id="KW-1133">Transmembrane helix</keyword>
<evidence type="ECO:0000256" key="1">
    <source>
        <dbReference type="PIRSR" id="PIRSR602401-1"/>
    </source>
</evidence>
<dbReference type="Gramene" id="PSAT_LOCUS11492_t1">
    <property type="protein sequence ID" value="CAL5191540.1"/>
    <property type="gene ID" value="PSAT_LOCUS11492"/>
</dbReference>
<sequence length="517" mass="58841">MEHFLLAFTIFLSSFIYYIIFRPLLNRHKKLPPSPLFKLPIIGHMHMLSPVLHKSFDKLSHKYGPLFSLNLGSVLVVVASTPHFAKQILQINEHAFHNRDHSAAIKRLTYESSLAFAPYGDYWRFIKKLAMSELLGARSVNSFQQLRLHETHTLLKLFANKGKIYETVNVAQELLKLSNNVISKMMLGEAEEARDVVRDVSKIFGEFNASDFIWLLKKLDLQGFGKRIENLFIRFDTLVERIICKREEMRKNKEKVKNKGDEGVEVRDFLDILLDCAEDENCEVKIERIHLKGLVMDLFTAGIDTTAIATEWVLAELMNNPTLLQKAREEIDKVVGKNRLVDESDCINLPYLQAVMKETFRLHPPVPMIARRCVTTCSIENYVIPESSLVIVNNWSMGRNQEYWDRPLEFNPERFLGNSNEVVDVKGLNFQILPFGSGRRMCPSVGYAMQALPALFGAIIQCFDFHVVGCNGEIMKGEDIVIDGNERPGLTAPRANDLVCVPVERIGYGGLLQNLGG</sequence>
<evidence type="ECO:0000313" key="3">
    <source>
        <dbReference type="EMBL" id="KAI5431269.1"/>
    </source>
</evidence>